<evidence type="ECO:0000313" key="3">
    <source>
        <dbReference type="Proteomes" id="UP000269945"/>
    </source>
</evidence>
<protein>
    <submittedName>
        <fullName evidence="2">Uncharacterized protein</fullName>
    </submittedName>
</protein>
<sequence length="164" mass="17126">MTSPDVGTSRAAAEASSPALSAQALEDMAVSTKSIALIAAARRFRAQDRGWGSGHSSLHLPEEVALDSRDPKASVTPAPSPADRRWPLASPGRDHSVERKARRKRSPSLTWSVQPVPDPAADSQLSPALPQLTKSSGKSFFPAVPTASKTKPSLSVHTGTGSGI</sequence>
<comment type="caution">
    <text evidence="2">The sequence shown here is derived from an EMBL/GenBank/DDBJ whole genome shotgun (WGS) entry which is preliminary data.</text>
</comment>
<proteinExistence type="predicted"/>
<feature type="compositionally biased region" description="Low complexity" evidence="1">
    <location>
        <begin position="9"/>
        <end position="22"/>
    </location>
</feature>
<evidence type="ECO:0000313" key="2">
    <source>
        <dbReference type="EMBL" id="VCW50227.1"/>
    </source>
</evidence>
<feature type="region of interest" description="Disordered" evidence="1">
    <location>
        <begin position="48"/>
        <end position="164"/>
    </location>
</feature>
<dbReference type="Proteomes" id="UP000269945">
    <property type="component" value="Unassembled WGS sequence"/>
</dbReference>
<keyword evidence="3" id="KW-1185">Reference proteome</keyword>
<feature type="region of interest" description="Disordered" evidence="1">
    <location>
        <begin position="1"/>
        <end position="22"/>
    </location>
</feature>
<feature type="compositionally biased region" description="Basic and acidic residues" evidence="1">
    <location>
        <begin position="82"/>
        <end position="99"/>
    </location>
</feature>
<gene>
    <name evidence="2" type="ORF">BN2614_LOCUS2</name>
</gene>
<feature type="compositionally biased region" description="Polar residues" evidence="1">
    <location>
        <begin position="147"/>
        <end position="164"/>
    </location>
</feature>
<reference evidence="2 3" key="1">
    <citation type="submission" date="2018-10" db="EMBL/GenBank/DDBJ databases">
        <authorList>
            <person name="Ekblom R."/>
            <person name="Jareborg N."/>
        </authorList>
    </citation>
    <scope>NUCLEOTIDE SEQUENCE [LARGE SCALE GENOMIC DNA]</scope>
    <source>
        <tissue evidence="2">Muscle</tissue>
    </source>
</reference>
<evidence type="ECO:0000256" key="1">
    <source>
        <dbReference type="SAM" id="MobiDB-lite"/>
    </source>
</evidence>
<feature type="compositionally biased region" description="Basic and acidic residues" evidence="1">
    <location>
        <begin position="60"/>
        <end position="72"/>
    </location>
</feature>
<organism evidence="2 3">
    <name type="scientific">Gulo gulo</name>
    <name type="common">Wolverine</name>
    <name type="synonym">Gluton</name>
    <dbReference type="NCBI Taxonomy" id="48420"/>
    <lineage>
        <taxon>Eukaryota</taxon>
        <taxon>Metazoa</taxon>
        <taxon>Chordata</taxon>
        <taxon>Craniata</taxon>
        <taxon>Vertebrata</taxon>
        <taxon>Euteleostomi</taxon>
        <taxon>Mammalia</taxon>
        <taxon>Eutheria</taxon>
        <taxon>Laurasiatheria</taxon>
        <taxon>Carnivora</taxon>
        <taxon>Caniformia</taxon>
        <taxon>Musteloidea</taxon>
        <taxon>Mustelidae</taxon>
        <taxon>Guloninae</taxon>
        <taxon>Gulo</taxon>
    </lineage>
</organism>
<dbReference type="AlphaFoldDB" id="A0A9X9LDE8"/>
<accession>A0A9X9LDE8</accession>
<dbReference type="EMBL" id="CYRY02000709">
    <property type="protein sequence ID" value="VCW50227.1"/>
    <property type="molecule type" value="Genomic_DNA"/>
</dbReference>
<name>A0A9X9LDE8_GULGU</name>